<dbReference type="InParanoid" id="K3X386"/>
<name>K3X386_GLOUD</name>
<evidence type="ECO:0000313" key="1">
    <source>
        <dbReference type="EnsemblProtists" id="PYU1_T011685"/>
    </source>
</evidence>
<dbReference type="VEuPathDB" id="FungiDB:PYU1_G011659"/>
<protein>
    <submittedName>
        <fullName evidence="1">Uncharacterized protein</fullName>
    </submittedName>
</protein>
<sequence length="396" mass="44826">MERPSQCFEPTQPLRLEVLPVDAISLLLLDDDDDVLMAPELLGPDAFPSANDELQVMEVHETMNVTFDHGNGSMKKNAGFSKEEKEQLLDEVATLETLATVLKTREEGKQRMLTEKDIYNAMLRQASRSQQLYVASAQSGISGLLASDPTNPLSTFIRLGTDWDERRRTLSAMRDLKIRQACEYVSARSLALDPLKPYFSDERFENDNGDYSCVRYQTVQFHNAKSVRQVYDALLSYMHNMEISISEWLGRITVREYDSMEQSIANYRLLTTESGVLVESNNALFLKYFDAHELSNGAPCGVITTDFVDEDRLHPYSPHNRLRKDITATAVLTPHVHVKPNGDEELVVTMSRAAFVTLHHAEFAVRSDAIENVREELARWGDVMVTSINESIRSNV</sequence>
<dbReference type="Proteomes" id="UP000019132">
    <property type="component" value="Unassembled WGS sequence"/>
</dbReference>
<reference evidence="2" key="1">
    <citation type="journal article" date="2010" name="Genome Biol.">
        <title>Genome sequence of the necrotrophic plant pathogen Pythium ultimum reveals original pathogenicity mechanisms and effector repertoire.</title>
        <authorList>
            <person name="Levesque C.A."/>
            <person name="Brouwer H."/>
            <person name="Cano L."/>
            <person name="Hamilton J.P."/>
            <person name="Holt C."/>
            <person name="Huitema E."/>
            <person name="Raffaele S."/>
            <person name="Robideau G.P."/>
            <person name="Thines M."/>
            <person name="Win J."/>
            <person name="Zerillo M.M."/>
            <person name="Beakes G.W."/>
            <person name="Boore J.L."/>
            <person name="Busam D."/>
            <person name="Dumas B."/>
            <person name="Ferriera S."/>
            <person name="Fuerstenberg S.I."/>
            <person name="Gachon C.M."/>
            <person name="Gaulin E."/>
            <person name="Govers F."/>
            <person name="Grenville-Briggs L."/>
            <person name="Horner N."/>
            <person name="Hostetler J."/>
            <person name="Jiang R.H."/>
            <person name="Johnson J."/>
            <person name="Krajaejun T."/>
            <person name="Lin H."/>
            <person name="Meijer H.J."/>
            <person name="Moore B."/>
            <person name="Morris P."/>
            <person name="Phuntmart V."/>
            <person name="Puiu D."/>
            <person name="Shetty J."/>
            <person name="Stajich J.E."/>
            <person name="Tripathy S."/>
            <person name="Wawra S."/>
            <person name="van West P."/>
            <person name="Whitty B.R."/>
            <person name="Coutinho P.M."/>
            <person name="Henrissat B."/>
            <person name="Martin F."/>
            <person name="Thomas P.D."/>
            <person name="Tyler B.M."/>
            <person name="De Vries R.P."/>
            <person name="Kamoun S."/>
            <person name="Yandell M."/>
            <person name="Tisserat N."/>
            <person name="Buell C.R."/>
        </authorList>
    </citation>
    <scope>NUCLEOTIDE SEQUENCE</scope>
    <source>
        <strain evidence="2">DAOM:BR144</strain>
    </source>
</reference>
<dbReference type="HOGENOM" id="CLU_036567_0_3_1"/>
<reference evidence="1" key="3">
    <citation type="submission" date="2015-02" db="UniProtKB">
        <authorList>
            <consortium name="EnsemblProtists"/>
        </authorList>
    </citation>
    <scope>IDENTIFICATION</scope>
    <source>
        <strain evidence="1">DAOM BR144</strain>
    </source>
</reference>
<proteinExistence type="predicted"/>
<reference evidence="2" key="2">
    <citation type="submission" date="2010-04" db="EMBL/GenBank/DDBJ databases">
        <authorList>
            <person name="Buell R."/>
            <person name="Hamilton J."/>
            <person name="Hostetler J."/>
        </authorList>
    </citation>
    <scope>NUCLEOTIDE SEQUENCE [LARGE SCALE GENOMIC DNA]</scope>
    <source>
        <strain evidence="2">DAOM:BR144</strain>
    </source>
</reference>
<dbReference type="AlphaFoldDB" id="K3X386"/>
<organism evidence="1 2">
    <name type="scientific">Globisporangium ultimum (strain ATCC 200006 / CBS 805.95 / DAOM BR144)</name>
    <name type="common">Pythium ultimum</name>
    <dbReference type="NCBI Taxonomy" id="431595"/>
    <lineage>
        <taxon>Eukaryota</taxon>
        <taxon>Sar</taxon>
        <taxon>Stramenopiles</taxon>
        <taxon>Oomycota</taxon>
        <taxon>Peronosporomycetes</taxon>
        <taxon>Pythiales</taxon>
        <taxon>Pythiaceae</taxon>
        <taxon>Globisporangium</taxon>
    </lineage>
</organism>
<accession>K3X386</accession>
<evidence type="ECO:0000313" key="2">
    <source>
        <dbReference type="Proteomes" id="UP000019132"/>
    </source>
</evidence>
<keyword evidence="2" id="KW-1185">Reference proteome</keyword>
<dbReference type="eggNOG" id="ENOG502SHZX">
    <property type="taxonomic scope" value="Eukaryota"/>
</dbReference>
<dbReference type="EnsemblProtists" id="PYU1_T011685">
    <property type="protein sequence ID" value="PYU1_T011685"/>
    <property type="gene ID" value="PYU1_G011659"/>
</dbReference>
<dbReference type="EMBL" id="GL376611">
    <property type="status" value="NOT_ANNOTATED_CDS"/>
    <property type="molecule type" value="Genomic_DNA"/>
</dbReference>